<reference evidence="1 2" key="1">
    <citation type="submission" date="2019-12" db="EMBL/GenBank/DDBJ databases">
        <authorList>
            <person name="Zhao J."/>
        </authorList>
    </citation>
    <scope>NUCLEOTIDE SEQUENCE [LARGE SCALE GENOMIC DNA]</scope>
    <source>
        <strain evidence="1 2">S-15</strain>
    </source>
</reference>
<gene>
    <name evidence="1" type="ORF">GQN54_12225</name>
</gene>
<organism evidence="1 2">
    <name type="scientific">Acidiluteibacter ferrifornacis</name>
    <dbReference type="NCBI Taxonomy" id="2692424"/>
    <lineage>
        <taxon>Bacteria</taxon>
        <taxon>Pseudomonadati</taxon>
        <taxon>Bacteroidota</taxon>
        <taxon>Flavobacteriia</taxon>
        <taxon>Flavobacteriales</taxon>
        <taxon>Cryomorphaceae</taxon>
        <taxon>Acidiluteibacter</taxon>
    </lineage>
</organism>
<dbReference type="EMBL" id="WWNE01000012">
    <property type="protein sequence ID" value="NBG66885.1"/>
    <property type="molecule type" value="Genomic_DNA"/>
</dbReference>
<keyword evidence="2" id="KW-1185">Reference proteome</keyword>
<dbReference type="Proteomes" id="UP000470771">
    <property type="component" value="Unassembled WGS sequence"/>
</dbReference>
<protein>
    <submittedName>
        <fullName evidence="1">Uncharacterized protein</fullName>
    </submittedName>
</protein>
<accession>A0A6N9NR46</accession>
<sequence>MIEVLMTNVKSEILSIEIVQFLEREHPHLKFDFDLEDFNQPYPCGHSILRIEGKTIDVHLIIQQVKSKGMECDFLVDKMCV</sequence>
<name>A0A6N9NR46_9FLAO</name>
<comment type="caution">
    <text evidence="1">The sequence shown here is derived from an EMBL/GenBank/DDBJ whole genome shotgun (WGS) entry which is preliminary data.</text>
</comment>
<dbReference type="AlphaFoldDB" id="A0A6N9NR46"/>
<proteinExistence type="predicted"/>
<evidence type="ECO:0000313" key="2">
    <source>
        <dbReference type="Proteomes" id="UP000470771"/>
    </source>
</evidence>
<evidence type="ECO:0000313" key="1">
    <source>
        <dbReference type="EMBL" id="NBG66885.1"/>
    </source>
</evidence>
<dbReference type="RefSeq" id="WP_160633841.1">
    <property type="nucleotide sequence ID" value="NZ_WWNE01000012.1"/>
</dbReference>